<sequence length="414" mass="46521">MVLTNIIITRWPRCMVLSLAYLLGMTLIMTSPAWTYILDELAAVAVGGLSRLACLSCGPTPTLVFILNAAHSFNTYLNTESSDIAVMFDAFISLCLVSSYGFLRRVSDADAAKTLALGEKDAEQRACLMMLRSVCDAVVELDEKLKIVGDSRHLHCWLLHGRESSPEDEELQQFVQEADRELFIRELRKERQGLTAAAAFHLKMRDSSGTVVPVECFHVRFQSALGQRHLLGLREYGEMSGSIVLSQHVQRPTRLASHRAPERHEHVVEFDPFTWRCQGTSEAFRRLFSERRKVLEYLAVQSRESFERTVIDRVNYLTYSDNQIDTVTIEVQMAGGGPCSCILMVKKDDEDKMVAQLHLLDLELPVRKQASRESGSILEIRGEKSSLDRALSGSILGIHEPEEAVAKNTKMMAL</sequence>
<comment type="caution">
    <text evidence="2">The sequence shown here is derived from an EMBL/GenBank/DDBJ whole genome shotgun (WGS) entry which is preliminary data.</text>
</comment>
<organism evidence="2 3">
    <name type="scientific">Effrenium voratum</name>
    <dbReference type="NCBI Taxonomy" id="2562239"/>
    <lineage>
        <taxon>Eukaryota</taxon>
        <taxon>Sar</taxon>
        <taxon>Alveolata</taxon>
        <taxon>Dinophyceae</taxon>
        <taxon>Suessiales</taxon>
        <taxon>Symbiodiniaceae</taxon>
        <taxon>Effrenium</taxon>
    </lineage>
</organism>
<name>A0AA36I987_9DINO</name>
<evidence type="ECO:0000313" key="3">
    <source>
        <dbReference type="Proteomes" id="UP001178507"/>
    </source>
</evidence>
<reference evidence="2" key="1">
    <citation type="submission" date="2023-08" db="EMBL/GenBank/DDBJ databases">
        <authorList>
            <person name="Chen Y."/>
            <person name="Shah S."/>
            <person name="Dougan E. K."/>
            <person name="Thang M."/>
            <person name="Chan C."/>
        </authorList>
    </citation>
    <scope>NUCLEOTIDE SEQUENCE</scope>
</reference>
<dbReference type="AlphaFoldDB" id="A0AA36I987"/>
<keyword evidence="1" id="KW-0812">Transmembrane</keyword>
<accession>A0AA36I987</accession>
<evidence type="ECO:0000313" key="2">
    <source>
        <dbReference type="EMBL" id="CAJ1383319.1"/>
    </source>
</evidence>
<evidence type="ECO:0000256" key="1">
    <source>
        <dbReference type="SAM" id="Phobius"/>
    </source>
</evidence>
<gene>
    <name evidence="2" type="ORF">EVOR1521_LOCUS10469</name>
</gene>
<keyword evidence="3" id="KW-1185">Reference proteome</keyword>
<feature type="transmembrane region" description="Helical" evidence="1">
    <location>
        <begin position="16"/>
        <end position="37"/>
    </location>
</feature>
<dbReference type="EMBL" id="CAUJNA010001002">
    <property type="protein sequence ID" value="CAJ1383319.1"/>
    <property type="molecule type" value="Genomic_DNA"/>
</dbReference>
<keyword evidence="1" id="KW-0472">Membrane</keyword>
<dbReference type="Proteomes" id="UP001178507">
    <property type="component" value="Unassembled WGS sequence"/>
</dbReference>
<keyword evidence="1" id="KW-1133">Transmembrane helix</keyword>
<proteinExistence type="predicted"/>
<protein>
    <submittedName>
        <fullName evidence="2">Uncharacterized protein</fullName>
    </submittedName>
</protein>
<feature type="transmembrane region" description="Helical" evidence="1">
    <location>
        <begin position="84"/>
        <end position="103"/>
    </location>
</feature>